<dbReference type="GO" id="GO:0016020">
    <property type="term" value="C:membrane"/>
    <property type="evidence" value="ECO:0007669"/>
    <property type="project" value="UniProtKB-SubCell"/>
</dbReference>
<dbReference type="Proteomes" id="UP000053226">
    <property type="component" value="Unassembled WGS sequence"/>
</dbReference>
<feature type="transmembrane region" description="Helical" evidence="5">
    <location>
        <begin position="7"/>
        <end position="27"/>
    </location>
</feature>
<feature type="transmembrane region" description="Helical" evidence="5">
    <location>
        <begin position="242"/>
        <end position="258"/>
    </location>
</feature>
<comment type="caution">
    <text evidence="7">The sequence shown here is derived from an EMBL/GenBank/DDBJ whole genome shotgun (WGS) entry which is preliminary data.</text>
</comment>
<dbReference type="EMBL" id="LGAA01000014">
    <property type="protein sequence ID" value="KPD03194.1"/>
    <property type="molecule type" value="Genomic_DNA"/>
</dbReference>
<keyword evidence="3 5" id="KW-1133">Transmembrane helix</keyword>
<keyword evidence="2 5" id="KW-0812">Transmembrane</keyword>
<keyword evidence="4 5" id="KW-0472">Membrane</keyword>
<keyword evidence="8" id="KW-1185">Reference proteome</keyword>
<dbReference type="OrthoDB" id="7066717at2"/>
<accession>A0A0N0ZBE0</accession>
<organism evidence="7 8">
    <name type="scientific">Moellerella wisconsensis ATCC 35017</name>
    <dbReference type="NCBI Taxonomy" id="1354267"/>
    <lineage>
        <taxon>Bacteria</taxon>
        <taxon>Pseudomonadati</taxon>
        <taxon>Pseudomonadota</taxon>
        <taxon>Gammaproteobacteria</taxon>
        <taxon>Enterobacterales</taxon>
        <taxon>Morganellaceae</taxon>
        <taxon>Moellerella</taxon>
    </lineage>
</organism>
<evidence type="ECO:0000313" key="7">
    <source>
        <dbReference type="EMBL" id="KPD03194.1"/>
    </source>
</evidence>
<feature type="transmembrane region" description="Helical" evidence="5">
    <location>
        <begin position="82"/>
        <end position="98"/>
    </location>
</feature>
<evidence type="ECO:0000313" key="8">
    <source>
        <dbReference type="Proteomes" id="UP000053226"/>
    </source>
</evidence>
<dbReference type="InterPro" id="IPR049453">
    <property type="entry name" value="Memb_transporter_dom"/>
</dbReference>
<evidence type="ECO:0000259" key="6">
    <source>
        <dbReference type="Pfam" id="PF13515"/>
    </source>
</evidence>
<evidence type="ECO:0000256" key="2">
    <source>
        <dbReference type="ARBA" id="ARBA00022692"/>
    </source>
</evidence>
<sequence length="321" mass="36740">MRRIPAIDDGLIFSGCMLTGAIISLIFSGVQTAMWSTFSTLYAFLLFNAAKDYKNHYYTGFWLLVIVFSIYLGNILRLGDPFYLFLIIFSFIYYQIYGSDPVIDLSMKFIIIMSTIGTAIPNISIDLPIGFFIGSSITIFVCNYLSNKAHKKINFGNSQIEKNLFTLRKNILPRSLIYVSGLLLTLYIPRLLDFGHFYWTLLTFVFVLHPKSKSIILLTSQRVLGSILAVLCLYLLFNTPLMPYIGVISILVFAFLYPMSGHKNYTFMTFITTCLILSVIEQVEYWRHPAYILFFDRVLETCLGGTIAIVTSICLKHYRIE</sequence>
<feature type="transmembrane region" description="Helical" evidence="5">
    <location>
        <begin position="57"/>
        <end position="76"/>
    </location>
</feature>
<feature type="transmembrane region" description="Helical" evidence="5">
    <location>
        <begin position="216"/>
        <end position="236"/>
    </location>
</feature>
<feature type="transmembrane region" description="Helical" evidence="5">
    <location>
        <begin position="291"/>
        <end position="315"/>
    </location>
</feature>
<evidence type="ECO:0000256" key="5">
    <source>
        <dbReference type="SAM" id="Phobius"/>
    </source>
</evidence>
<gene>
    <name evidence="7" type="ORF">M992_1326</name>
</gene>
<dbReference type="RefSeq" id="WP_053907837.1">
    <property type="nucleotide sequence ID" value="NZ_CAWMUS010000014.1"/>
</dbReference>
<evidence type="ECO:0000256" key="4">
    <source>
        <dbReference type="ARBA" id="ARBA00023136"/>
    </source>
</evidence>
<feature type="domain" description="Integral membrane bound transporter" evidence="6">
    <location>
        <begin position="185"/>
        <end position="310"/>
    </location>
</feature>
<dbReference type="AlphaFoldDB" id="A0A0N0ZBE0"/>
<protein>
    <recommendedName>
        <fullName evidence="6">Integral membrane bound transporter domain-containing protein</fullName>
    </recommendedName>
</protein>
<feature type="transmembrane region" description="Helical" evidence="5">
    <location>
        <begin position="129"/>
        <end position="146"/>
    </location>
</feature>
<proteinExistence type="predicted"/>
<comment type="subcellular location">
    <subcellularLocation>
        <location evidence="1">Membrane</location>
        <topology evidence="1">Multi-pass membrane protein</topology>
    </subcellularLocation>
</comment>
<evidence type="ECO:0000256" key="3">
    <source>
        <dbReference type="ARBA" id="ARBA00022989"/>
    </source>
</evidence>
<name>A0A0N0ZBE0_9GAMM</name>
<reference evidence="7 8" key="1">
    <citation type="submission" date="2015-07" db="EMBL/GenBank/DDBJ databases">
        <title>ATOL: Assembling a taxonomically balanced genome-scale reconstruction of the evolutionary history of the Enterobacteriaceae.</title>
        <authorList>
            <person name="Plunkett G.III."/>
            <person name="Neeno-Eckwall E.C."/>
            <person name="Glasner J.D."/>
            <person name="Perna N.T."/>
        </authorList>
    </citation>
    <scope>NUCLEOTIDE SEQUENCE [LARGE SCALE GENOMIC DNA]</scope>
    <source>
        <strain evidence="7 8">ATCC 35017</strain>
    </source>
</reference>
<dbReference type="Pfam" id="PF13515">
    <property type="entry name" value="FUSC_2"/>
    <property type="match status" value="1"/>
</dbReference>
<evidence type="ECO:0000256" key="1">
    <source>
        <dbReference type="ARBA" id="ARBA00004141"/>
    </source>
</evidence>